<feature type="compositionally biased region" description="Polar residues" evidence="1">
    <location>
        <begin position="1934"/>
        <end position="1948"/>
    </location>
</feature>
<dbReference type="SMART" id="SM00409">
    <property type="entry name" value="IG"/>
    <property type="match status" value="1"/>
</dbReference>
<feature type="region of interest" description="Disordered" evidence="1">
    <location>
        <begin position="1808"/>
        <end position="1962"/>
    </location>
</feature>
<feature type="compositionally biased region" description="Basic and acidic residues" evidence="1">
    <location>
        <begin position="1633"/>
        <end position="1649"/>
    </location>
</feature>
<dbReference type="EMBL" id="CAJQZP010000978">
    <property type="protein sequence ID" value="CAG5005666.1"/>
    <property type="molecule type" value="Genomic_DNA"/>
</dbReference>
<comment type="caution">
    <text evidence="3">The sequence shown here is derived from an EMBL/GenBank/DDBJ whole genome shotgun (WGS) entry which is preliminary data.</text>
</comment>
<feature type="compositionally biased region" description="Low complexity" evidence="1">
    <location>
        <begin position="1885"/>
        <end position="1897"/>
    </location>
</feature>
<dbReference type="Proteomes" id="UP000691718">
    <property type="component" value="Unassembled WGS sequence"/>
</dbReference>
<feature type="compositionally biased region" description="Basic and acidic residues" evidence="1">
    <location>
        <begin position="1842"/>
        <end position="1854"/>
    </location>
</feature>
<reference evidence="3" key="1">
    <citation type="submission" date="2021-04" db="EMBL/GenBank/DDBJ databases">
        <authorList>
            <person name="Tunstrom K."/>
        </authorList>
    </citation>
    <scope>NUCLEOTIDE SEQUENCE</scope>
</reference>
<keyword evidence="4" id="KW-1185">Reference proteome</keyword>
<feature type="region of interest" description="Disordered" evidence="1">
    <location>
        <begin position="2202"/>
        <end position="2226"/>
    </location>
</feature>
<evidence type="ECO:0000259" key="2">
    <source>
        <dbReference type="PROSITE" id="PS50835"/>
    </source>
</evidence>
<evidence type="ECO:0000256" key="1">
    <source>
        <dbReference type="SAM" id="MobiDB-lite"/>
    </source>
</evidence>
<dbReference type="OrthoDB" id="439917at2759"/>
<dbReference type="InterPro" id="IPR013151">
    <property type="entry name" value="Immunoglobulin_dom"/>
</dbReference>
<feature type="compositionally biased region" description="Basic and acidic residues" evidence="1">
    <location>
        <begin position="1996"/>
        <end position="2009"/>
    </location>
</feature>
<feature type="compositionally biased region" description="Polar residues" evidence="1">
    <location>
        <begin position="1319"/>
        <end position="1332"/>
    </location>
</feature>
<feature type="compositionally biased region" description="Polar residues" evidence="1">
    <location>
        <begin position="1590"/>
        <end position="1604"/>
    </location>
</feature>
<feature type="region of interest" description="Disordered" evidence="1">
    <location>
        <begin position="458"/>
        <end position="482"/>
    </location>
</feature>
<feature type="compositionally biased region" description="Basic and acidic residues" evidence="1">
    <location>
        <begin position="1924"/>
        <end position="1933"/>
    </location>
</feature>
<feature type="compositionally biased region" description="Polar residues" evidence="1">
    <location>
        <begin position="1863"/>
        <end position="1879"/>
    </location>
</feature>
<evidence type="ECO:0000313" key="4">
    <source>
        <dbReference type="Proteomes" id="UP000691718"/>
    </source>
</evidence>
<accession>A0A8S3X950</accession>
<gene>
    <name evidence="3" type="ORF">PAPOLLO_LOCUS14609</name>
</gene>
<dbReference type="PROSITE" id="PS50835">
    <property type="entry name" value="IG_LIKE"/>
    <property type="match status" value="1"/>
</dbReference>
<feature type="compositionally biased region" description="Polar residues" evidence="1">
    <location>
        <begin position="1898"/>
        <end position="1923"/>
    </location>
</feature>
<dbReference type="InterPro" id="IPR007110">
    <property type="entry name" value="Ig-like_dom"/>
</dbReference>
<name>A0A8S3X950_PARAO</name>
<sequence length="3832" mass="441874">MVLTNSHTISKSIVKNDEVINVIDSVHDLEDDKEHDIKQNRYHHRLAFRAEPMKNQQTESITDRITESLPNYDPNFNIQVSEHTDEVQVSKSRRKGFLRRLMDKIRRRKNKHLVTNGEIEQVKTTSWNIAAQKNLYVNNKTTAIVNDNSYTRPKRSHKNRKYRRKILSKRYNNPATNKIQSVIYDEDFFQNFKQISADFEKDKKKSSNDNDTWENNYRLTSISYQPVIKQDNELSLSEMTTKIDYLKEKYSTGPRPQNFTKYMPFLANSFNAYNLNKYKSSTTSTTLLKIDDFDKDFSDTDEIEDLLNVMKMRAIQIIANKTPLVTDIVSSFGTETVFETVPSFKDIFSLGRTFSTGNYIPINTYDVTKLPPTVKTIMARNIYKSPKQKTNVKREVVTNGKVLRKMYNNFKNQLSNEIKESQTALKNETKYWANKFTDKHTINCKTKKNSASQLFGYEDYDDLGSNQNRDRKSNLKQGKSKQIAGNSTYTIPLKDNDYPMLSLYEKLLSKPHQNNLITMPTTESIKKRNAVENHVIYNRNQNIFSYFEDKEKDIGIPYKVVDPMDEYDEYENIQNEKPTKKFGPTPQKNKKPYGKTTTFKDLADKLSYNDYVNGYKHYLKFQKEQGAQNYSNLVRYQAHRHHSVDDIGKFILNKLPQVPERHKRAFYDESETTEDLDISTKNEESWFKKHFYLFIDSGQPKKFHSSETVSLRPSVAETDKVRHLSTENSIKKPSTMKARQIQKKIEETDLDRLSNVLEKYKNHPTPSTTTHQRYISNGYHTTSAVVTNYGTADVSVKFKDMIEKLFGGKKLRNAKPLSELEYRNTEKRNMVTEADIDLLLDNSLKRSKRNSYARDTNNEYQLYHSYLPQEEIKSKLSSDLSSPTTYKNYGYVDVNVITRPTAVVKLREAKKESKFKKFFKHLGFHFHKKKDKEIKKSKIHKRESMNRVQRSNPLKKLKKMFNVRIDGKPDTRSKGFDYDIIDTHVSSFKPFRHDKTSYLEDNDVEIPNVTEDVLYKTKTVGNDISYNAPVLKNSYLAKKNFQHNPMKYNFMNASDKYNYIDDPSEILISTKYSPQKPQVIPKKSSSSKDDVAIDEENYQETEAVIGNIKRQVKLSEKPHNITSQNTEKRKLTSLRHRYHTIPDYFKDFERWHNDLLHSEKFTTWQSILDDINYSNKYNAPNVTFLKKELSRMHEFLNINHDENIEDDNNRDMLKGIKKQMLTTKAVTNIMKRKTAKAALRNSSLKNKNLVKREGGTNSNFSIYHNSNEGKFDTHQNYSITNSQPKNLSRIMNEEYHKLIHPFSHNVQIEDSSKTDKASKGTTTPKNTDNTPETTYFIDTSLLAYDDGPNFITEEVTEAIDEPTLQSSLGMHVVDAVNSVTRFHKVPEQYFATPIPMENKDFDKFLKENYLDVISVTSPLHHSSRKTTKNDRQPQYDSTSLINFKNLPEQYNKLKQSLKMSKYLEFKNMSENTKDWNFDSISIQNLSKKYNVGSKLEPKNTFVNKYKSNINRDYDEKRRKRASFKPSQPEKPIAGFLDYGTYSKYSKLKDHFKNVERKDEETKETEHSTSNILDELEGTVIDYDNSEDPQFENTKANEQSNIKGESTTKGEQFKKSLQKNEKKPLHKNVTINQFDHKTNSTKKGSAESKKQLKTNVTHKIPGKAKPHGNHPMHNNLLFNYVYGDGKTQIIKKPYGNVPYILTNDSHHNYKGPIKMSRDSKLADPNIRVEKSSNPKRIQITSNSYKYDIIYEDDFSDKHNVNNKDITTPRLQVFGQHGFYSMKVNGSANDSDGAAEPRLAMDLTFVNGARRVQRSQKDNNSTSRSLRNTTLEPLRRGTLIYDLKQMDRGNNKETKQRRGPFKSLHGTSVLSLLQKQIQTRLTETKRPPTSKSSVKPPTKNQTENSSTTTKNNRTVNKISGNNNGKNPHENLKQNKDVNNTNESVRKSFSPQEKHKTNAGERTLPVKDDLKVKVTLTPKIKCSKSLKAKDHTTNTVSNGDEKETSKSEVTTHRKANVKDFKTKKHRNLAIITKIYSEKKQQLSDYEFVFPNTKILPTKAEVTSIIAKVTSEPNDEKTEITKEKYTTAKTTSTQNAISTTKENTAVSFVPEIGTMFSQNELDLKAPADEDSFYVTSNNYYDYHTGDLEYNLNESKVVKIENTTKIKNDSAVKHDKRDIKSQNTFTAKDVAAIEVIVDLMRNSRNSEENELADTINENTGTTLSDSGQASSRANDIASNSIQVHIAIPYNLSNEKRRSLDDPVKIRKVFSAKLSTPVDMEYQIHSAEELEPSSSEPDTSTSYNTAILSATSSKMDALSPGMYLLEENMNNLMPKGKYILRPIYDKRFLSDCKIRQAVTKSIITHKATTVDPPNNLAKVTLSKDFIAALDQHLQQLYLNLTSAPDHKIKARNIYLRKILKPKHRTYSVHRPRRHINWDTIKKYFGHDRVCNCHCKPNRTMCRACAASDAVISELIFELDNLAQYMNDHCTEIQTYFWMNPSGGRKLREAVQRIDKTLYNYYKRVKGKCKGRPCKTFTYMDKRDFVNFDKRVDYIGEPLIRDIEKIADDLEQAAEFNIGDDTLAKTGIKCLDVITKCMHLKPFNKRADESIGNRNRLRNVYSLDNVNVNIICKSDSQMDKTQNNIYLSTLTSTYLTESPSIFYYDMDEFKNEEKQKKGIKSFLSRKSNMKKKRKNKNHLFTYYVTPSESRLSSNNMILKKRQVNNNQIESPLITETGGLFWFDYINGNKNKNQYVEEQNNRDNSYNFQSNYDLKENNDKITKTENCTDYQYSSYENSSVNDLNPNDLTESTNFFTNFMINNNVSQFTTQNMQTTKTKQKMSRLTTTSNEIIDVNRSKSIRHRIKELLELLDPDDFGSFEETTFPDVSIQNNDKTSFEDRLLSRSEIQKHRKRKIFNKSFQKFTQKVTPSTTTTTTTTTVSTSMLFQPTAINTETTRNKENVTRRNYLNRLKEATLKFLDKLDGTKNFIIDEKTTTPIYVYGKKSKSNNRLISNLFLNRKRDLKSSKVNKDDVAVDRDIHGDAINIRDNNMTNNEQLKDDLDLNSNLLESVKESNKNKELLLSILDFETNKLNDEWTRIEKRKTEVEDSKNDMDDVGQIIFQLHSDVNSIVPEKTTDTKVDCTATAESCYNQTIASQCQNITNITKKNTTDDSQGKCYDIVKDLRALELTVPPELTSTRAYNGFLDKFIHKFAFKNVPNLYKKKAVNSHLNAPKERSLRGKMEHGKRYRSKVHCKMKPNKNATDIEDLEQPPSSLNTFTVTNEGIEIKTTVTITSKLPKTTTSTTKKSARKNIEYEIGNDAITPDKSKENIGTTNDKYENEEVYEPNADPTKYICDINATVMHIQEMFQNLSKTDFGKYVKNISCFKYKKAPSAFHIKATSKQSKKKFKIHSKTGHGYATDLTKKKLKWNWIRDKRSSQLNSDAFGDFTNWKDLNNDYFDDVDDESRGFEVENLRGSLQYALRDEKEDYDRLYLDGDGVYRRRENERKKRGAVDMSDVVNGLRNLPPLRPLIDEIFVIRGDSVTIQCNASGGPAYSYLNLSNMYEYTWSTERKAMLQCSNTKVYGSTISIVNVQPRNFGTYTCFEDKSVIRSVKLNVIVVPDFNIVFTTLYKCQSECTYEDLKNIQKLGPVMFKAMYWGEESCPIRIDEPVCMSNKDNEALLRSTVVVKPSSQPTIECSPECQRDLKCSMALLWASNAPSLALVKVIIAYDELNKTLTPLDTCDSDLTTVMALKKKDSNGHNEYRRLVLGMERGNVDVVVTCPAGFYLLADQKICVVCPVDTCSLAGENTCTACPRGTHAPPGASTCRLAFGPHRGYIAR</sequence>
<feature type="compositionally biased region" description="Polar residues" evidence="1">
    <location>
        <begin position="2210"/>
        <end position="2226"/>
    </location>
</feature>
<feature type="region of interest" description="Disordered" evidence="1">
    <location>
        <begin position="576"/>
        <end position="595"/>
    </location>
</feature>
<feature type="region of interest" description="Disordered" evidence="1">
    <location>
        <begin position="1582"/>
        <end position="1650"/>
    </location>
</feature>
<feature type="region of interest" description="Disordered" evidence="1">
    <location>
        <begin position="1305"/>
        <end position="1332"/>
    </location>
</feature>
<feature type="compositionally biased region" description="Basic and acidic residues" evidence="1">
    <location>
        <begin position="1605"/>
        <end position="1622"/>
    </location>
</feature>
<dbReference type="InterPro" id="IPR003599">
    <property type="entry name" value="Ig_sub"/>
</dbReference>
<evidence type="ECO:0000313" key="3">
    <source>
        <dbReference type="EMBL" id="CAG5005666.1"/>
    </source>
</evidence>
<feature type="compositionally biased region" description="Polar residues" evidence="1">
    <location>
        <begin position="1816"/>
        <end position="1829"/>
    </location>
</feature>
<protein>
    <submittedName>
        <fullName evidence="3">(apollo) hypothetical protein</fullName>
    </submittedName>
</protein>
<organism evidence="3 4">
    <name type="scientific">Parnassius apollo</name>
    <name type="common">Apollo butterfly</name>
    <name type="synonym">Papilio apollo</name>
    <dbReference type="NCBI Taxonomy" id="110799"/>
    <lineage>
        <taxon>Eukaryota</taxon>
        <taxon>Metazoa</taxon>
        <taxon>Ecdysozoa</taxon>
        <taxon>Arthropoda</taxon>
        <taxon>Hexapoda</taxon>
        <taxon>Insecta</taxon>
        <taxon>Pterygota</taxon>
        <taxon>Neoptera</taxon>
        <taxon>Endopterygota</taxon>
        <taxon>Lepidoptera</taxon>
        <taxon>Glossata</taxon>
        <taxon>Ditrysia</taxon>
        <taxon>Papilionoidea</taxon>
        <taxon>Papilionidae</taxon>
        <taxon>Parnassiinae</taxon>
        <taxon>Parnassini</taxon>
        <taxon>Parnassius</taxon>
        <taxon>Parnassius</taxon>
    </lineage>
</organism>
<feature type="domain" description="Ig-like" evidence="2">
    <location>
        <begin position="3518"/>
        <end position="3595"/>
    </location>
</feature>
<feature type="region of interest" description="Disordered" evidence="1">
    <location>
        <begin position="1982"/>
        <end position="2009"/>
    </location>
</feature>
<feature type="compositionally biased region" description="Basic and acidic residues" evidence="1">
    <location>
        <begin position="1949"/>
        <end position="1962"/>
    </location>
</feature>
<dbReference type="Pfam" id="PF00047">
    <property type="entry name" value="ig"/>
    <property type="match status" value="1"/>
</dbReference>
<proteinExistence type="predicted"/>